<accession>A0A426ZM89</accession>
<dbReference type="AlphaFoldDB" id="A0A426ZM89"/>
<proteinExistence type="predicted"/>
<gene>
    <name evidence="1" type="ORF">B296_00026906</name>
</gene>
<sequence length="93" mass="9698">MRSWVAIGDEKGEWRREHLYVLKLTGAAVARRSPCGAALAAVFASKRLASTSVPAPSLLPSSPPMPALHLVKNAIATGRGGAVGHSSDLGRKI</sequence>
<protein>
    <submittedName>
        <fullName evidence="1">Uncharacterized protein</fullName>
    </submittedName>
</protein>
<name>A0A426ZM89_ENSVE</name>
<organism evidence="1 2">
    <name type="scientific">Ensete ventricosum</name>
    <name type="common">Abyssinian banana</name>
    <name type="synonym">Musa ensete</name>
    <dbReference type="NCBI Taxonomy" id="4639"/>
    <lineage>
        <taxon>Eukaryota</taxon>
        <taxon>Viridiplantae</taxon>
        <taxon>Streptophyta</taxon>
        <taxon>Embryophyta</taxon>
        <taxon>Tracheophyta</taxon>
        <taxon>Spermatophyta</taxon>
        <taxon>Magnoliopsida</taxon>
        <taxon>Liliopsida</taxon>
        <taxon>Zingiberales</taxon>
        <taxon>Musaceae</taxon>
        <taxon>Ensete</taxon>
    </lineage>
</organism>
<reference evidence="1 2" key="1">
    <citation type="journal article" date="2014" name="Agronomy (Basel)">
        <title>A Draft Genome Sequence for Ensete ventricosum, the Drought-Tolerant Tree Against Hunger.</title>
        <authorList>
            <person name="Harrison J."/>
            <person name="Moore K.A."/>
            <person name="Paszkiewicz K."/>
            <person name="Jones T."/>
            <person name="Grant M."/>
            <person name="Ambacheew D."/>
            <person name="Muzemil S."/>
            <person name="Studholme D.J."/>
        </authorList>
    </citation>
    <scope>NUCLEOTIDE SEQUENCE [LARGE SCALE GENOMIC DNA]</scope>
</reference>
<evidence type="ECO:0000313" key="2">
    <source>
        <dbReference type="Proteomes" id="UP000287651"/>
    </source>
</evidence>
<dbReference type="Proteomes" id="UP000287651">
    <property type="component" value="Unassembled WGS sequence"/>
</dbReference>
<dbReference type="EMBL" id="AMZH03005932">
    <property type="protein sequence ID" value="RRT65106.1"/>
    <property type="molecule type" value="Genomic_DNA"/>
</dbReference>
<comment type="caution">
    <text evidence="1">The sequence shown here is derived from an EMBL/GenBank/DDBJ whole genome shotgun (WGS) entry which is preliminary data.</text>
</comment>
<evidence type="ECO:0000313" key="1">
    <source>
        <dbReference type="EMBL" id="RRT65106.1"/>
    </source>
</evidence>